<evidence type="ECO:0000256" key="12">
    <source>
        <dbReference type="ARBA" id="ARBA00044710"/>
    </source>
</evidence>
<feature type="transmembrane region" description="Helical" evidence="15">
    <location>
        <begin position="334"/>
        <end position="356"/>
    </location>
</feature>
<accession>A0AAD7UIX8</accession>
<comment type="catalytic activity">
    <reaction evidence="9">
        <text>D-xylose(out) = D-xylose(in)</text>
        <dbReference type="Rhea" id="RHEA:78427"/>
        <dbReference type="ChEBI" id="CHEBI:53455"/>
    </reaction>
    <physiologicalReaction direction="left-to-right" evidence="9">
        <dbReference type="Rhea" id="RHEA:78428"/>
    </physiologicalReaction>
</comment>
<feature type="transmembrane region" description="Helical" evidence="15">
    <location>
        <begin position="190"/>
        <end position="212"/>
    </location>
</feature>
<dbReference type="PANTHER" id="PTHR23503:SF8">
    <property type="entry name" value="FACILITATED GLUCOSE TRANSPORTER PROTEIN 1"/>
    <property type="match status" value="1"/>
</dbReference>
<name>A0AAD7UIX8_9STRA</name>
<feature type="transmembrane region" description="Helical" evidence="15">
    <location>
        <begin position="425"/>
        <end position="445"/>
    </location>
</feature>
<dbReference type="InterPro" id="IPR036259">
    <property type="entry name" value="MFS_trans_sf"/>
</dbReference>
<feature type="transmembrane region" description="Helical" evidence="15">
    <location>
        <begin position="167"/>
        <end position="184"/>
    </location>
</feature>
<keyword evidence="5 15" id="KW-1133">Transmembrane helix</keyword>
<dbReference type="Proteomes" id="UP001230188">
    <property type="component" value="Unassembled WGS sequence"/>
</dbReference>
<dbReference type="PANTHER" id="PTHR23503">
    <property type="entry name" value="SOLUTE CARRIER FAMILY 2"/>
    <property type="match status" value="1"/>
</dbReference>
<comment type="subunit">
    <text evidence="2">Homodimer.</text>
</comment>
<feature type="transmembrane region" description="Helical" evidence="15">
    <location>
        <begin position="224"/>
        <end position="244"/>
    </location>
</feature>
<evidence type="ECO:0000256" key="6">
    <source>
        <dbReference type="ARBA" id="ARBA00023136"/>
    </source>
</evidence>
<comment type="catalytic activity">
    <reaction evidence="8">
        <text>D-glucose(out) = D-glucose(in)</text>
        <dbReference type="Rhea" id="RHEA:60376"/>
        <dbReference type="ChEBI" id="CHEBI:4167"/>
    </reaction>
    <physiologicalReaction direction="left-to-right" evidence="8">
        <dbReference type="Rhea" id="RHEA:60377"/>
    </physiologicalReaction>
</comment>
<dbReference type="InterPro" id="IPR045263">
    <property type="entry name" value="GLUT"/>
</dbReference>
<evidence type="ECO:0000256" key="3">
    <source>
        <dbReference type="ARBA" id="ARBA00022448"/>
    </source>
</evidence>
<dbReference type="Gene3D" id="1.20.1250.20">
    <property type="entry name" value="MFS general substrate transporter like domains"/>
    <property type="match status" value="1"/>
</dbReference>
<dbReference type="GO" id="GO:0016020">
    <property type="term" value="C:membrane"/>
    <property type="evidence" value="ECO:0007669"/>
    <property type="project" value="UniProtKB-SubCell"/>
</dbReference>
<evidence type="ECO:0000256" key="13">
    <source>
        <dbReference type="ARBA" id="ARBA00044780"/>
    </source>
</evidence>
<feature type="transmembrane region" description="Helical" evidence="15">
    <location>
        <begin position="250"/>
        <end position="273"/>
    </location>
</feature>
<evidence type="ECO:0000313" key="18">
    <source>
        <dbReference type="Proteomes" id="UP001230188"/>
    </source>
</evidence>
<keyword evidence="6 15" id="KW-0472">Membrane</keyword>
<dbReference type="GO" id="GO:0015149">
    <property type="term" value="F:hexose transmembrane transporter activity"/>
    <property type="evidence" value="ECO:0007669"/>
    <property type="project" value="TreeGrafter"/>
</dbReference>
<dbReference type="PROSITE" id="PS00217">
    <property type="entry name" value="SUGAR_TRANSPORT_2"/>
    <property type="match status" value="1"/>
</dbReference>
<evidence type="ECO:0000256" key="11">
    <source>
        <dbReference type="ARBA" id="ARBA00044668"/>
    </source>
</evidence>
<dbReference type="EMBL" id="JAQMWT010000314">
    <property type="protein sequence ID" value="KAJ8605644.1"/>
    <property type="molecule type" value="Genomic_DNA"/>
</dbReference>
<feature type="transmembrane region" description="Helical" evidence="15">
    <location>
        <begin position="399"/>
        <end position="419"/>
    </location>
</feature>
<comment type="catalytic activity">
    <reaction evidence="10">
        <text>D-mannose(out) = D-mannose(in)</text>
        <dbReference type="Rhea" id="RHEA:78391"/>
        <dbReference type="ChEBI" id="CHEBI:4208"/>
    </reaction>
    <physiologicalReaction direction="left-to-right" evidence="10">
        <dbReference type="Rhea" id="RHEA:78392"/>
    </physiologicalReaction>
</comment>
<comment type="similarity">
    <text evidence="14">Belongs to the major facilitator superfamily. Sugar transporter (TC 2.A.1.1) family.</text>
</comment>
<dbReference type="InterPro" id="IPR005829">
    <property type="entry name" value="Sugar_transporter_CS"/>
</dbReference>
<dbReference type="PROSITE" id="PS50850">
    <property type="entry name" value="MFS"/>
    <property type="match status" value="1"/>
</dbReference>
<dbReference type="AlphaFoldDB" id="A0AAD7UIX8"/>
<comment type="catalytic activity">
    <reaction evidence="12">
        <text>D-fructose(out) = D-fructose(in)</text>
        <dbReference type="Rhea" id="RHEA:60372"/>
        <dbReference type="ChEBI" id="CHEBI:37721"/>
    </reaction>
    <physiologicalReaction direction="left-to-right" evidence="12">
        <dbReference type="Rhea" id="RHEA:60373"/>
    </physiologicalReaction>
</comment>
<feature type="domain" description="Major facilitator superfamily (MFS) profile" evidence="16">
    <location>
        <begin position="100"/>
        <end position="515"/>
    </location>
</feature>
<evidence type="ECO:0000256" key="1">
    <source>
        <dbReference type="ARBA" id="ARBA00004141"/>
    </source>
</evidence>
<evidence type="ECO:0000256" key="15">
    <source>
        <dbReference type="SAM" id="Phobius"/>
    </source>
</evidence>
<feature type="transmembrane region" description="Helical" evidence="15">
    <location>
        <begin position="490"/>
        <end position="511"/>
    </location>
</feature>
<keyword evidence="4 15" id="KW-0812">Transmembrane</keyword>
<evidence type="ECO:0000256" key="8">
    <source>
        <dbReference type="ARBA" id="ARBA00044648"/>
    </source>
</evidence>
<evidence type="ECO:0000313" key="17">
    <source>
        <dbReference type="EMBL" id="KAJ8605644.1"/>
    </source>
</evidence>
<comment type="subcellular location">
    <subcellularLocation>
        <location evidence="1">Membrane</location>
        <topology evidence="1">Multi-pass membrane protein</topology>
    </subcellularLocation>
</comment>
<comment type="catalytic activity">
    <reaction evidence="7">
        <text>D-galactose(in) = D-galactose(out)</text>
        <dbReference type="Rhea" id="RHEA:34915"/>
        <dbReference type="ChEBI" id="CHEBI:4139"/>
    </reaction>
    <physiologicalReaction direction="right-to-left" evidence="7">
        <dbReference type="Rhea" id="RHEA:34917"/>
    </physiologicalReaction>
</comment>
<sequence>MSRPLLARRHSYDVRRSPGEVVVFRSAPELGGLELRTSLYARIPFMAVAGMETRTKEVVRQLSRSSTQELEEARTDGYLWRVSVGEDGNDALRHDYVTRRLLATALTASASMFQFGYNTSVLNAPAASVFPGHSGWAVAVAAFALGGPVGAMIGGATSNAFGRKKGLLINAILFFLGGLIQTLAPSMACLTVGRVVTGAASGFASTLVPLYLGEVAPPILRGTFGAVAQLALVAGILAAALVAFSQRCGASWRVLVGVSPFLALVQLVACVAVDESPRWLVDKGENDAARDALRRLRNFQDDRAADDELGHILKTAEVHKPTTKGSSTFFDGPITAVVALHLAQQFCGINAVFYYSSTFLDGIVDDPLLGTTIVAAVNVAATWVAIVLAADYDLGRKPLLATSAAGMLGACVLVTLALLDLLPKIIALVALVLYVAFFELGLGPIPWSVVADFFESKNVDAAQSLSCQVNWTSNFVVGLVFPTINATLGPLAFLPFAIVLAATLAFVLAKFPQETKALAHKTYDSTEKFVAQPARFLLDSPPVLLAAHHQP</sequence>
<organism evidence="17 18">
    <name type="scientific">Chrysophaeum taylorii</name>
    <dbReference type="NCBI Taxonomy" id="2483200"/>
    <lineage>
        <taxon>Eukaryota</taxon>
        <taxon>Sar</taxon>
        <taxon>Stramenopiles</taxon>
        <taxon>Ochrophyta</taxon>
        <taxon>Pelagophyceae</taxon>
        <taxon>Pelagomonadales</taxon>
        <taxon>Pelagomonadaceae</taxon>
        <taxon>Chrysophaeum</taxon>
    </lineage>
</organism>
<dbReference type="Pfam" id="PF00083">
    <property type="entry name" value="Sugar_tr"/>
    <property type="match status" value="1"/>
</dbReference>
<keyword evidence="3 14" id="KW-0813">Transport</keyword>
<evidence type="ECO:0000256" key="5">
    <source>
        <dbReference type="ARBA" id="ARBA00022989"/>
    </source>
</evidence>
<dbReference type="PRINTS" id="PR00171">
    <property type="entry name" value="SUGRTRNSPORT"/>
</dbReference>
<dbReference type="InterPro" id="IPR005828">
    <property type="entry name" value="MFS_sugar_transport-like"/>
</dbReference>
<dbReference type="NCBIfam" id="TIGR00879">
    <property type="entry name" value="SP"/>
    <property type="match status" value="1"/>
</dbReference>
<keyword evidence="18" id="KW-1185">Reference proteome</keyword>
<evidence type="ECO:0000256" key="4">
    <source>
        <dbReference type="ARBA" id="ARBA00022692"/>
    </source>
</evidence>
<protein>
    <recommendedName>
        <fullName evidence="13">Hexose transporter 1</fullName>
    </recommendedName>
</protein>
<evidence type="ECO:0000259" key="16">
    <source>
        <dbReference type="PROSITE" id="PS50850"/>
    </source>
</evidence>
<evidence type="ECO:0000256" key="14">
    <source>
        <dbReference type="RuleBase" id="RU003346"/>
    </source>
</evidence>
<comment type="catalytic activity">
    <reaction evidence="11">
        <text>D-glucosamine(out) = D-glucosamine(in)</text>
        <dbReference type="Rhea" id="RHEA:78423"/>
        <dbReference type="ChEBI" id="CHEBI:58723"/>
    </reaction>
    <physiologicalReaction direction="left-to-right" evidence="11">
        <dbReference type="Rhea" id="RHEA:78424"/>
    </physiologicalReaction>
</comment>
<gene>
    <name evidence="17" type="ORF">CTAYLR_000139</name>
</gene>
<dbReference type="SUPFAM" id="SSF103473">
    <property type="entry name" value="MFS general substrate transporter"/>
    <property type="match status" value="1"/>
</dbReference>
<comment type="caution">
    <text evidence="17">The sequence shown here is derived from an EMBL/GenBank/DDBJ whole genome shotgun (WGS) entry which is preliminary data.</text>
</comment>
<proteinExistence type="inferred from homology"/>
<feature type="transmembrane region" description="Helical" evidence="15">
    <location>
        <begin position="368"/>
        <end position="392"/>
    </location>
</feature>
<reference evidence="17" key="1">
    <citation type="submission" date="2023-01" db="EMBL/GenBank/DDBJ databases">
        <title>Metagenome sequencing of chrysophaentin producing Chrysophaeum taylorii.</title>
        <authorList>
            <person name="Davison J."/>
            <person name="Bewley C."/>
        </authorList>
    </citation>
    <scope>NUCLEOTIDE SEQUENCE</scope>
    <source>
        <strain evidence="17">NIES-1699</strain>
    </source>
</reference>
<evidence type="ECO:0000256" key="7">
    <source>
        <dbReference type="ARBA" id="ARBA00044637"/>
    </source>
</evidence>
<dbReference type="InterPro" id="IPR003663">
    <property type="entry name" value="Sugar/inositol_transpt"/>
</dbReference>
<dbReference type="InterPro" id="IPR020846">
    <property type="entry name" value="MFS_dom"/>
</dbReference>
<evidence type="ECO:0000256" key="2">
    <source>
        <dbReference type="ARBA" id="ARBA00011738"/>
    </source>
</evidence>
<feature type="transmembrane region" description="Helical" evidence="15">
    <location>
        <begin position="137"/>
        <end position="155"/>
    </location>
</feature>
<evidence type="ECO:0000256" key="9">
    <source>
        <dbReference type="ARBA" id="ARBA00044656"/>
    </source>
</evidence>
<evidence type="ECO:0000256" key="10">
    <source>
        <dbReference type="ARBA" id="ARBA00044662"/>
    </source>
</evidence>